<proteinExistence type="predicted"/>
<dbReference type="EMBL" id="ML733745">
    <property type="protein sequence ID" value="KAB8213005.1"/>
    <property type="molecule type" value="Genomic_DNA"/>
</dbReference>
<reference evidence="1 2" key="1">
    <citation type="submission" date="2019-04" db="EMBL/GenBank/DDBJ databases">
        <title>Fungal friends and foes A comparative genomics study of 23 Aspergillus species from section Flavi.</title>
        <authorList>
            <consortium name="DOE Joint Genome Institute"/>
            <person name="Kjaerbolling I."/>
            <person name="Vesth T.C."/>
            <person name="Frisvad J.C."/>
            <person name="Nybo J.L."/>
            <person name="Theobald S."/>
            <person name="Kildgaard S."/>
            <person name="Petersen T.I."/>
            <person name="Kuo A."/>
            <person name="Sato A."/>
            <person name="Lyhne E.K."/>
            <person name="Kogle M.E."/>
            <person name="Wiebenga A."/>
            <person name="Kun R.S."/>
            <person name="Lubbers R.J."/>
            <person name="Makela M.R."/>
            <person name="Barry K."/>
            <person name="Chovatia M."/>
            <person name="Clum A."/>
            <person name="Daum C."/>
            <person name="Haridas S."/>
            <person name="He G."/>
            <person name="LaButti K."/>
            <person name="Lipzen A."/>
            <person name="Mondo S."/>
            <person name="Pangilinan J."/>
            <person name="Riley R."/>
            <person name="Salamov A."/>
            <person name="Simmons B.A."/>
            <person name="Magnuson J.K."/>
            <person name="Henrissat B."/>
            <person name="Mortensen U.H."/>
            <person name="Larsen T.O."/>
            <person name="De vries R.P."/>
            <person name="Grigoriev I.V."/>
            <person name="Machida M."/>
            <person name="Baker S.E."/>
            <person name="Andersen M.R."/>
        </authorList>
    </citation>
    <scope>NUCLEOTIDE SEQUENCE [LARGE SCALE GENOMIC DNA]</scope>
    <source>
        <strain evidence="1 2">CBS 126849</strain>
    </source>
</reference>
<accession>A0A5N6E7A2</accession>
<keyword evidence="2" id="KW-1185">Reference proteome</keyword>
<name>A0A5N6E7A2_9EURO</name>
<evidence type="ECO:0000313" key="1">
    <source>
        <dbReference type="EMBL" id="KAB8213005.1"/>
    </source>
</evidence>
<gene>
    <name evidence="1" type="ORF">BDV33DRAFT_185678</name>
</gene>
<sequence>MEFTELPLCAKSPDNRPAGNMASPSFRELLWGETSDMEQLGFMIIRAYEEAEEEARAIREMVRSNEEGTRHDTHSPSPTAHWLDKEKQITFKTFMEAGVDLNAIIANCFPKEGPEPIHQPLRPILFQCDEVGTSLYRAHPNSDSISIFRPIGCDVGPENGMFMVYPCSDNLDMKDVQGPPKSIRINSGELLVIRGPTIVKTVNTGGGLVMWKGCSIQPIGMNIVGQHVLPFMRARPPNVTMVDR</sequence>
<evidence type="ECO:0000313" key="2">
    <source>
        <dbReference type="Proteomes" id="UP000326799"/>
    </source>
</evidence>
<organism evidence="1 2">
    <name type="scientific">Aspergillus novoparasiticus</name>
    <dbReference type="NCBI Taxonomy" id="986946"/>
    <lineage>
        <taxon>Eukaryota</taxon>
        <taxon>Fungi</taxon>
        <taxon>Dikarya</taxon>
        <taxon>Ascomycota</taxon>
        <taxon>Pezizomycotina</taxon>
        <taxon>Eurotiomycetes</taxon>
        <taxon>Eurotiomycetidae</taxon>
        <taxon>Eurotiales</taxon>
        <taxon>Aspergillaceae</taxon>
        <taxon>Aspergillus</taxon>
        <taxon>Aspergillus subgen. Circumdati</taxon>
    </lineage>
</organism>
<dbReference type="Proteomes" id="UP000326799">
    <property type="component" value="Unassembled WGS sequence"/>
</dbReference>
<dbReference type="AlphaFoldDB" id="A0A5N6E7A2"/>
<protein>
    <submittedName>
        <fullName evidence="1">Uncharacterized protein</fullName>
    </submittedName>
</protein>